<sequence length="214" mass="22929">MNKDILAGGIAALLAITPAAAAWQDADPDDVRAAEERIAGAVGEMETDESDVAANERSGSVADGELSSNEPYPWPDFMNVTPIPGRYKMKISLVDVDLSDNSLAAALTTPEMLAENFAETETYCVAPGSQRSERWLGDLSDDDCSALETTVDGNSFTHVLQCTEDDGTEITLAIDGDVYDDRARMDVQVDMNPDDTGPVSLKMRIASNRTGDCD</sequence>
<keyword evidence="2" id="KW-1185">Reference proteome</keyword>
<evidence type="ECO:0000313" key="2">
    <source>
        <dbReference type="Proteomes" id="UP000053070"/>
    </source>
</evidence>
<dbReference type="AlphaFoldDB" id="A0A0G9MMV1"/>
<dbReference type="STRING" id="502682.BMF35_a1333"/>
<dbReference type="Proteomes" id="UP000053070">
    <property type="component" value="Unassembled WGS sequence"/>
</dbReference>
<name>A0A0G9MMV1_9SPHN</name>
<reference evidence="1 2" key="1">
    <citation type="submission" date="2015-04" db="EMBL/GenBank/DDBJ databases">
        <title>The draft genome sequence of Erythrobacr gangjinensis K7-2.</title>
        <authorList>
            <person name="Zhuang L."/>
            <person name="Liu Y."/>
            <person name="Shao Z."/>
        </authorList>
    </citation>
    <scope>NUCLEOTIDE SEQUENCE [LARGE SCALE GENOMIC DNA]</scope>
    <source>
        <strain evidence="1 2">K7-2</strain>
    </source>
</reference>
<protein>
    <submittedName>
        <fullName evidence="1">Uncharacterized protein</fullName>
    </submittedName>
</protein>
<dbReference type="Pfam" id="PF12276">
    <property type="entry name" value="DUF3617"/>
    <property type="match status" value="1"/>
</dbReference>
<dbReference type="EMBL" id="LBHC01000002">
    <property type="protein sequence ID" value="KLE32071.1"/>
    <property type="molecule type" value="Genomic_DNA"/>
</dbReference>
<dbReference type="PATRIC" id="fig|502682.8.peg.2385"/>
<proteinExistence type="predicted"/>
<organism evidence="1 2">
    <name type="scientific">Aurantiacibacter gangjinensis</name>
    <dbReference type="NCBI Taxonomy" id="502682"/>
    <lineage>
        <taxon>Bacteria</taxon>
        <taxon>Pseudomonadati</taxon>
        <taxon>Pseudomonadota</taxon>
        <taxon>Alphaproteobacteria</taxon>
        <taxon>Sphingomonadales</taxon>
        <taxon>Erythrobacteraceae</taxon>
        <taxon>Aurantiacibacter</taxon>
    </lineage>
</organism>
<evidence type="ECO:0000313" key="1">
    <source>
        <dbReference type="EMBL" id="KLE32071.1"/>
    </source>
</evidence>
<dbReference type="KEGG" id="egn:BMF35_a1333"/>
<dbReference type="InterPro" id="IPR022061">
    <property type="entry name" value="DUF3617"/>
</dbReference>
<gene>
    <name evidence="1" type="ORF">AAW01_11690</name>
</gene>
<dbReference type="RefSeq" id="WP_047007419.1">
    <property type="nucleotide sequence ID" value="NZ_CP018097.1"/>
</dbReference>
<comment type="caution">
    <text evidence="1">The sequence shown here is derived from an EMBL/GenBank/DDBJ whole genome shotgun (WGS) entry which is preliminary data.</text>
</comment>
<accession>A0A0G9MMV1</accession>
<dbReference type="OrthoDB" id="7405484at2"/>